<evidence type="ECO:0000256" key="1">
    <source>
        <dbReference type="SAM" id="MobiDB-lite"/>
    </source>
</evidence>
<name>A0A6G1GV26_9PEZI</name>
<evidence type="ECO:0000313" key="3">
    <source>
        <dbReference type="Proteomes" id="UP000800041"/>
    </source>
</evidence>
<evidence type="ECO:0000313" key="2">
    <source>
        <dbReference type="EMBL" id="KAF1984806.1"/>
    </source>
</evidence>
<sequence length="193" mass="19441">MPHLQGRDAAPESADAQENVNSELEKRDPVLEMLGKLPIPLGPGLAANVLPDLTTLITTLNIPFALIPVLQQALSSGILSGLPLIGGVQLLGPALALPALLASKDPAFAGIGGLGSISAMQGALGGLGSGDLAFVNSLGLPIPNLGGGDPLEAVKGLLELILGLQGNVKNLPASSALVILMQLQIPFKLPLGI</sequence>
<dbReference type="Proteomes" id="UP000800041">
    <property type="component" value="Unassembled WGS sequence"/>
</dbReference>
<gene>
    <name evidence="2" type="ORF">K402DRAFT_422705</name>
</gene>
<feature type="region of interest" description="Disordered" evidence="1">
    <location>
        <begin position="1"/>
        <end position="24"/>
    </location>
</feature>
<protein>
    <submittedName>
        <fullName evidence="2">Uncharacterized protein</fullName>
    </submittedName>
</protein>
<reference evidence="2" key="1">
    <citation type="journal article" date="2020" name="Stud. Mycol.">
        <title>101 Dothideomycetes genomes: a test case for predicting lifestyles and emergence of pathogens.</title>
        <authorList>
            <person name="Haridas S."/>
            <person name="Albert R."/>
            <person name="Binder M."/>
            <person name="Bloem J."/>
            <person name="Labutti K."/>
            <person name="Salamov A."/>
            <person name="Andreopoulos B."/>
            <person name="Baker S."/>
            <person name="Barry K."/>
            <person name="Bills G."/>
            <person name="Bluhm B."/>
            <person name="Cannon C."/>
            <person name="Castanera R."/>
            <person name="Culley D."/>
            <person name="Daum C."/>
            <person name="Ezra D."/>
            <person name="Gonzalez J."/>
            <person name="Henrissat B."/>
            <person name="Kuo A."/>
            <person name="Liang C."/>
            <person name="Lipzen A."/>
            <person name="Lutzoni F."/>
            <person name="Magnuson J."/>
            <person name="Mondo S."/>
            <person name="Nolan M."/>
            <person name="Ohm R."/>
            <person name="Pangilinan J."/>
            <person name="Park H.-J."/>
            <person name="Ramirez L."/>
            <person name="Alfaro M."/>
            <person name="Sun H."/>
            <person name="Tritt A."/>
            <person name="Yoshinaga Y."/>
            <person name="Zwiers L.-H."/>
            <person name="Turgeon B."/>
            <person name="Goodwin S."/>
            <person name="Spatafora J."/>
            <person name="Crous P."/>
            <person name="Grigoriev I."/>
        </authorList>
    </citation>
    <scope>NUCLEOTIDE SEQUENCE</scope>
    <source>
        <strain evidence="2">CBS 113979</strain>
    </source>
</reference>
<feature type="compositionally biased region" description="Basic and acidic residues" evidence="1">
    <location>
        <begin position="1"/>
        <end position="10"/>
    </location>
</feature>
<dbReference type="EMBL" id="ML977166">
    <property type="protein sequence ID" value="KAF1984806.1"/>
    <property type="molecule type" value="Genomic_DNA"/>
</dbReference>
<keyword evidence="3" id="KW-1185">Reference proteome</keyword>
<accession>A0A6G1GV26</accession>
<proteinExistence type="predicted"/>
<organism evidence="2 3">
    <name type="scientific">Aulographum hederae CBS 113979</name>
    <dbReference type="NCBI Taxonomy" id="1176131"/>
    <lineage>
        <taxon>Eukaryota</taxon>
        <taxon>Fungi</taxon>
        <taxon>Dikarya</taxon>
        <taxon>Ascomycota</taxon>
        <taxon>Pezizomycotina</taxon>
        <taxon>Dothideomycetes</taxon>
        <taxon>Pleosporomycetidae</taxon>
        <taxon>Aulographales</taxon>
        <taxon>Aulographaceae</taxon>
    </lineage>
</organism>
<dbReference type="AlphaFoldDB" id="A0A6G1GV26"/>